<evidence type="ECO:0000313" key="4">
    <source>
        <dbReference type="Proteomes" id="UP000291269"/>
    </source>
</evidence>
<sequence>MKKSKIVLLTAVIGLTSLICAGSVCAFADTTETTAGIDNAHLIVMGCADVQGEADECVISGSIEAIGNDMADAEKKSGEILAKAREIFKPYGEVCENHYGVYPMYESNGYTATRYLTFTTDKTDNMNEIREKLASAGVNRLDGVCYRMKDDSALKLRALQLAVENAKAKAAALGASGELVKVEEISCYPTFRDCGDGKYDNGVTYTASVRAVFATFPKKEHEQKLPENKNEPQEPAANR</sequence>
<proteinExistence type="predicted"/>
<organism evidence="3 4">
    <name type="scientific">Candidatus Borkfalkia ceftriaxoniphila</name>
    <dbReference type="NCBI Taxonomy" id="2508949"/>
    <lineage>
        <taxon>Bacteria</taxon>
        <taxon>Bacillati</taxon>
        <taxon>Bacillota</taxon>
        <taxon>Clostridia</taxon>
        <taxon>Christensenellales</taxon>
        <taxon>Christensenellaceae</taxon>
        <taxon>Candidatus Borkfalkia</taxon>
    </lineage>
</organism>
<evidence type="ECO:0000256" key="1">
    <source>
        <dbReference type="SAM" id="MobiDB-lite"/>
    </source>
</evidence>
<dbReference type="GO" id="GO:0006974">
    <property type="term" value="P:DNA damage response"/>
    <property type="evidence" value="ECO:0007669"/>
    <property type="project" value="TreeGrafter"/>
</dbReference>
<feature type="chain" id="PRO_5020450080" evidence="2">
    <location>
        <begin position="29"/>
        <end position="239"/>
    </location>
</feature>
<dbReference type="Proteomes" id="UP000291269">
    <property type="component" value="Unassembled WGS sequence"/>
</dbReference>
<dbReference type="InterPro" id="IPR007497">
    <property type="entry name" value="SIMPL/DUF541"/>
</dbReference>
<keyword evidence="2" id="KW-0732">Signal</keyword>
<accession>A0A4Q2KEM8</accession>
<dbReference type="OrthoDB" id="5985609at2"/>
<evidence type="ECO:0000313" key="3">
    <source>
        <dbReference type="EMBL" id="RXZ62350.1"/>
    </source>
</evidence>
<comment type="caution">
    <text evidence="3">The sequence shown here is derived from an EMBL/GenBank/DDBJ whole genome shotgun (WGS) entry which is preliminary data.</text>
</comment>
<feature type="compositionally biased region" description="Basic and acidic residues" evidence="1">
    <location>
        <begin position="218"/>
        <end position="232"/>
    </location>
</feature>
<dbReference type="Pfam" id="PF04402">
    <property type="entry name" value="SIMPL"/>
    <property type="match status" value="1"/>
</dbReference>
<dbReference type="InterPro" id="IPR052022">
    <property type="entry name" value="26kDa_periplasmic_antigen"/>
</dbReference>
<dbReference type="RefSeq" id="WP_129225977.1">
    <property type="nucleotide sequence ID" value="NZ_SDOZ01000002.1"/>
</dbReference>
<keyword evidence="4" id="KW-1185">Reference proteome</keyword>
<name>A0A4Q2KEM8_9FIRM</name>
<protein>
    <submittedName>
        <fullName evidence="3">DUF541 domain-containing protein</fullName>
    </submittedName>
</protein>
<dbReference type="EMBL" id="SDOZ01000002">
    <property type="protein sequence ID" value="RXZ62350.1"/>
    <property type="molecule type" value="Genomic_DNA"/>
</dbReference>
<dbReference type="AlphaFoldDB" id="A0A4Q2KEM8"/>
<feature type="signal peptide" evidence="2">
    <location>
        <begin position="1"/>
        <end position="28"/>
    </location>
</feature>
<dbReference type="PANTHER" id="PTHR34387:SF2">
    <property type="entry name" value="SLR1258 PROTEIN"/>
    <property type="match status" value="1"/>
</dbReference>
<reference evidence="3 4" key="1">
    <citation type="journal article" date="2019" name="Gut">
        <title>Antibiotics-induced monodominance of a novel gut bacterial order.</title>
        <authorList>
            <person name="Hildebrand F."/>
            <person name="Moitinho-Silva L."/>
            <person name="Blasche S."/>
            <person name="Jahn M.T."/>
            <person name="Gossmann T.I."/>
            <person name="Heuerta-Cepas J."/>
            <person name="Hercog R."/>
            <person name="Luetge M."/>
            <person name="Bahram M."/>
            <person name="Pryszlak A."/>
            <person name="Alves R.J."/>
            <person name="Waszak S.M."/>
            <person name="Zhu A."/>
            <person name="Ye L."/>
            <person name="Costea P.I."/>
            <person name="Aalvink S."/>
            <person name="Belzer C."/>
            <person name="Forslund S.K."/>
            <person name="Sunagawa S."/>
            <person name="Hentschel U."/>
            <person name="Merten C."/>
            <person name="Patil K.R."/>
            <person name="Benes V."/>
            <person name="Bork P."/>
        </authorList>
    </citation>
    <scope>NUCLEOTIDE SEQUENCE [LARGE SCALE GENOMIC DNA]</scope>
    <source>
        <strain evidence="3 4">HDS1380</strain>
    </source>
</reference>
<dbReference type="PANTHER" id="PTHR34387">
    <property type="entry name" value="SLR1258 PROTEIN"/>
    <property type="match status" value="1"/>
</dbReference>
<feature type="region of interest" description="Disordered" evidence="1">
    <location>
        <begin position="218"/>
        <end position="239"/>
    </location>
</feature>
<evidence type="ECO:0000256" key="2">
    <source>
        <dbReference type="SAM" id="SignalP"/>
    </source>
</evidence>
<gene>
    <name evidence="3" type="ORF">ESZ91_08135</name>
</gene>